<reference evidence="2" key="2">
    <citation type="submission" date="2013-04" db="UniProtKB">
        <authorList>
            <consortium name="EnsemblPlants"/>
        </authorList>
    </citation>
    <scope>IDENTIFICATION</scope>
</reference>
<dbReference type="EnsemblPlants" id="OB05G27320.1">
    <property type="protein sequence ID" value="OB05G27320.1"/>
    <property type="gene ID" value="OB05G27320"/>
</dbReference>
<keyword evidence="1" id="KW-1133">Transmembrane helix</keyword>
<name>J3M808_ORYBR</name>
<dbReference type="Gramene" id="OB05G27320.1">
    <property type="protein sequence ID" value="OB05G27320.1"/>
    <property type="gene ID" value="OB05G27320"/>
</dbReference>
<feature type="transmembrane region" description="Helical" evidence="1">
    <location>
        <begin position="20"/>
        <end position="42"/>
    </location>
</feature>
<evidence type="ECO:0000313" key="2">
    <source>
        <dbReference type="EnsemblPlants" id="OB05G27320.1"/>
    </source>
</evidence>
<dbReference type="Proteomes" id="UP000006038">
    <property type="component" value="Chromosome 5"/>
</dbReference>
<accession>J3M808</accession>
<dbReference type="AlphaFoldDB" id="J3M808"/>
<keyword evidence="1" id="KW-0812">Transmembrane</keyword>
<dbReference type="HOGENOM" id="CLU_3127527_0_0_1"/>
<keyword evidence="3" id="KW-1185">Reference proteome</keyword>
<evidence type="ECO:0000256" key="1">
    <source>
        <dbReference type="SAM" id="Phobius"/>
    </source>
</evidence>
<keyword evidence="1" id="KW-0472">Membrane</keyword>
<organism evidence="2">
    <name type="scientific">Oryza brachyantha</name>
    <name type="common">malo sina</name>
    <dbReference type="NCBI Taxonomy" id="4533"/>
    <lineage>
        <taxon>Eukaryota</taxon>
        <taxon>Viridiplantae</taxon>
        <taxon>Streptophyta</taxon>
        <taxon>Embryophyta</taxon>
        <taxon>Tracheophyta</taxon>
        <taxon>Spermatophyta</taxon>
        <taxon>Magnoliopsida</taxon>
        <taxon>Liliopsida</taxon>
        <taxon>Poales</taxon>
        <taxon>Poaceae</taxon>
        <taxon>BOP clade</taxon>
        <taxon>Oryzoideae</taxon>
        <taxon>Oryzeae</taxon>
        <taxon>Oryzinae</taxon>
        <taxon>Oryza</taxon>
    </lineage>
</organism>
<reference evidence="2" key="1">
    <citation type="journal article" date="2013" name="Nat. Commun.">
        <title>Whole-genome sequencing of Oryza brachyantha reveals mechanisms underlying Oryza genome evolution.</title>
        <authorList>
            <person name="Chen J."/>
            <person name="Huang Q."/>
            <person name="Gao D."/>
            <person name="Wang J."/>
            <person name="Lang Y."/>
            <person name="Liu T."/>
            <person name="Li B."/>
            <person name="Bai Z."/>
            <person name="Luis Goicoechea J."/>
            <person name="Liang C."/>
            <person name="Chen C."/>
            <person name="Zhang W."/>
            <person name="Sun S."/>
            <person name="Liao Y."/>
            <person name="Zhang X."/>
            <person name="Yang L."/>
            <person name="Song C."/>
            <person name="Wang M."/>
            <person name="Shi J."/>
            <person name="Liu G."/>
            <person name="Liu J."/>
            <person name="Zhou H."/>
            <person name="Zhou W."/>
            <person name="Yu Q."/>
            <person name="An N."/>
            <person name="Chen Y."/>
            <person name="Cai Q."/>
            <person name="Wang B."/>
            <person name="Liu B."/>
            <person name="Min J."/>
            <person name="Huang Y."/>
            <person name="Wu H."/>
            <person name="Li Z."/>
            <person name="Zhang Y."/>
            <person name="Yin Y."/>
            <person name="Song W."/>
            <person name="Jiang J."/>
            <person name="Jackson S.A."/>
            <person name="Wing R.A."/>
            <person name="Wang J."/>
            <person name="Chen M."/>
        </authorList>
    </citation>
    <scope>NUCLEOTIDE SEQUENCE [LARGE SCALE GENOMIC DNA]</scope>
    <source>
        <strain evidence="2">cv. IRGC 101232</strain>
    </source>
</reference>
<sequence>MDRSGPGWPERKALSGRSTSVGALLFLRFQFVFTCTMLQIFIKISNFIIK</sequence>
<proteinExistence type="predicted"/>
<evidence type="ECO:0000313" key="3">
    <source>
        <dbReference type="Proteomes" id="UP000006038"/>
    </source>
</evidence>
<protein>
    <submittedName>
        <fullName evidence="2">Uncharacterized protein</fullName>
    </submittedName>
</protein>